<name>A0A8H5GKT4_9AGAR</name>
<evidence type="ECO:0000256" key="1">
    <source>
        <dbReference type="SAM" id="MobiDB-lite"/>
    </source>
</evidence>
<dbReference type="EMBL" id="JAACJM010000021">
    <property type="protein sequence ID" value="KAF5366823.1"/>
    <property type="molecule type" value="Genomic_DNA"/>
</dbReference>
<evidence type="ECO:0000313" key="2">
    <source>
        <dbReference type="EMBL" id="KAF5366823.1"/>
    </source>
</evidence>
<dbReference type="AlphaFoldDB" id="A0A8H5GKT4"/>
<organism evidence="2 3">
    <name type="scientific">Tetrapyrgos nigripes</name>
    <dbReference type="NCBI Taxonomy" id="182062"/>
    <lineage>
        <taxon>Eukaryota</taxon>
        <taxon>Fungi</taxon>
        <taxon>Dikarya</taxon>
        <taxon>Basidiomycota</taxon>
        <taxon>Agaricomycotina</taxon>
        <taxon>Agaricomycetes</taxon>
        <taxon>Agaricomycetidae</taxon>
        <taxon>Agaricales</taxon>
        <taxon>Marasmiineae</taxon>
        <taxon>Marasmiaceae</taxon>
        <taxon>Tetrapyrgos</taxon>
    </lineage>
</organism>
<gene>
    <name evidence="2" type="ORF">D9758_006531</name>
</gene>
<proteinExistence type="predicted"/>
<keyword evidence="3" id="KW-1185">Reference proteome</keyword>
<dbReference type="Proteomes" id="UP000559256">
    <property type="component" value="Unassembled WGS sequence"/>
</dbReference>
<feature type="compositionally biased region" description="Basic and acidic residues" evidence="1">
    <location>
        <begin position="61"/>
        <end position="74"/>
    </location>
</feature>
<reference evidence="2 3" key="1">
    <citation type="journal article" date="2020" name="ISME J.">
        <title>Uncovering the hidden diversity of litter-decomposition mechanisms in mushroom-forming fungi.</title>
        <authorList>
            <person name="Floudas D."/>
            <person name="Bentzer J."/>
            <person name="Ahren D."/>
            <person name="Johansson T."/>
            <person name="Persson P."/>
            <person name="Tunlid A."/>
        </authorList>
    </citation>
    <scope>NUCLEOTIDE SEQUENCE [LARGE SCALE GENOMIC DNA]</scope>
    <source>
        <strain evidence="2 3">CBS 291.85</strain>
    </source>
</reference>
<comment type="caution">
    <text evidence="2">The sequence shown here is derived from an EMBL/GenBank/DDBJ whole genome shotgun (WGS) entry which is preliminary data.</text>
</comment>
<feature type="compositionally biased region" description="Polar residues" evidence="1">
    <location>
        <begin position="33"/>
        <end position="44"/>
    </location>
</feature>
<accession>A0A8H5GKT4</accession>
<sequence length="129" mass="13630">MLTNGSTKAKPSTRYIIGIQRFCSSGYIPGMMNPNSNLSLPTSTSDCNSDFSPNNSSSNDGKGKELESKSWPTEKRDRGLHLVVIGSEPSESDISAVLAERVEVENVVWSVSGDADGAGAGAYPEANDS</sequence>
<feature type="compositionally biased region" description="Low complexity" evidence="1">
    <location>
        <begin position="45"/>
        <end position="60"/>
    </location>
</feature>
<protein>
    <submittedName>
        <fullName evidence="2">Uncharacterized protein</fullName>
    </submittedName>
</protein>
<feature type="region of interest" description="Disordered" evidence="1">
    <location>
        <begin position="33"/>
        <end position="74"/>
    </location>
</feature>
<evidence type="ECO:0000313" key="3">
    <source>
        <dbReference type="Proteomes" id="UP000559256"/>
    </source>
</evidence>